<keyword evidence="2" id="KW-0862">Zinc</keyword>
<dbReference type="InterPro" id="IPR036264">
    <property type="entry name" value="Bact_exopeptidase_dim_dom"/>
</dbReference>
<proteinExistence type="predicted"/>
<dbReference type="Proteomes" id="UP000235965">
    <property type="component" value="Unassembled WGS sequence"/>
</dbReference>
<dbReference type="InterPro" id="IPR011650">
    <property type="entry name" value="Peptidase_M20_dimer"/>
</dbReference>
<dbReference type="Pfam" id="PF07687">
    <property type="entry name" value="M20_dimer"/>
    <property type="match status" value="1"/>
</dbReference>
<comment type="cofactor">
    <cofactor evidence="2">
        <name>Zn(2+)</name>
        <dbReference type="ChEBI" id="CHEBI:29105"/>
    </cofactor>
    <text evidence="2">Binds 2 Zn(2+) ions per subunit.</text>
</comment>
<sequence length="272" mass="30862">MPDEEIGGEDGMKKFVLSQKFRDLNIGFAFDEGLAHPENVIQVIYGERSVWRESQWNVRQQITFHCYGKTGSLATPLNDTAGQKVRVILDRAMEFRQAQKEKLESDPSLRAGDVTSLNLTMMEGGASSLGNVPEQLSVTFDIRLAVTEDHEKMLAKLQSWCEEVGPETYYTFRQKDPHFQPTRIDNSNPWWLVFKAECNNSGLNIQPIINPPAGDSRHLRMVGVPSLGFAPMCNTPVRMHDHNEFLNEKVFLRGIRIYCRLLTAMANLAPSY</sequence>
<dbReference type="SUPFAM" id="SSF53187">
    <property type="entry name" value="Zn-dependent exopeptidases"/>
    <property type="match status" value="1"/>
</dbReference>
<feature type="binding site" evidence="2">
    <location>
        <position position="5"/>
    </location>
    <ligand>
        <name>Zn(2+)</name>
        <dbReference type="ChEBI" id="CHEBI:29105"/>
        <label>2</label>
    </ligand>
</feature>
<keyword evidence="2" id="KW-0479">Metal-binding</keyword>
<dbReference type="PANTHER" id="PTHR45892">
    <property type="entry name" value="AMINOACYLASE-1"/>
    <property type="match status" value="1"/>
</dbReference>
<comment type="caution">
    <text evidence="4">The sequence shown here is derived from an EMBL/GenBank/DDBJ whole genome shotgun (WGS) entry which is preliminary data.</text>
</comment>
<dbReference type="GO" id="GO:0004046">
    <property type="term" value="F:aminoacylase activity"/>
    <property type="evidence" value="ECO:0007669"/>
    <property type="project" value="TreeGrafter"/>
</dbReference>
<dbReference type="Gene3D" id="3.30.70.360">
    <property type="match status" value="1"/>
</dbReference>
<feature type="domain" description="Peptidase M20 dimerisation" evidence="3">
    <location>
        <begin position="107"/>
        <end position="167"/>
    </location>
</feature>
<evidence type="ECO:0000256" key="1">
    <source>
        <dbReference type="PIRSR" id="PIRSR036696-1"/>
    </source>
</evidence>
<feature type="binding site" evidence="2">
    <location>
        <position position="32"/>
    </location>
    <ligand>
        <name>Zn(2+)</name>
        <dbReference type="ChEBI" id="CHEBI:29105"/>
        <label>1</label>
    </ligand>
</feature>
<dbReference type="SUPFAM" id="SSF55031">
    <property type="entry name" value="Bacterial exopeptidase dimerisation domain"/>
    <property type="match status" value="1"/>
</dbReference>
<evidence type="ECO:0000313" key="4">
    <source>
        <dbReference type="EMBL" id="PNF38477.1"/>
    </source>
</evidence>
<evidence type="ECO:0000256" key="2">
    <source>
        <dbReference type="PIRSR" id="PIRSR036696-2"/>
    </source>
</evidence>
<accession>A0A2J7RCB2</accession>
<dbReference type="GO" id="GO:0046872">
    <property type="term" value="F:metal ion binding"/>
    <property type="evidence" value="ECO:0007669"/>
    <property type="project" value="UniProtKB-KW"/>
</dbReference>
<dbReference type="InParanoid" id="A0A2J7RCB2"/>
<protein>
    <recommendedName>
        <fullName evidence="3">Peptidase M20 dimerisation domain-containing protein</fullName>
    </recommendedName>
</protein>
<dbReference type="STRING" id="105785.A0A2J7RCB2"/>
<dbReference type="Gene3D" id="3.40.630.10">
    <property type="entry name" value="Zn peptidases"/>
    <property type="match status" value="1"/>
</dbReference>
<dbReference type="PANTHER" id="PTHR45892:SF1">
    <property type="entry name" value="AMINOACYLASE-1"/>
    <property type="match status" value="1"/>
</dbReference>
<evidence type="ECO:0000259" key="3">
    <source>
        <dbReference type="Pfam" id="PF07687"/>
    </source>
</evidence>
<organism evidence="4 5">
    <name type="scientific">Cryptotermes secundus</name>
    <dbReference type="NCBI Taxonomy" id="105785"/>
    <lineage>
        <taxon>Eukaryota</taxon>
        <taxon>Metazoa</taxon>
        <taxon>Ecdysozoa</taxon>
        <taxon>Arthropoda</taxon>
        <taxon>Hexapoda</taxon>
        <taxon>Insecta</taxon>
        <taxon>Pterygota</taxon>
        <taxon>Neoptera</taxon>
        <taxon>Polyneoptera</taxon>
        <taxon>Dictyoptera</taxon>
        <taxon>Blattodea</taxon>
        <taxon>Blattoidea</taxon>
        <taxon>Termitoidae</taxon>
        <taxon>Kalotermitidae</taxon>
        <taxon>Cryptotermitinae</taxon>
        <taxon>Cryptotermes</taxon>
    </lineage>
</organism>
<dbReference type="EMBL" id="NEVH01005885">
    <property type="protein sequence ID" value="PNF38477.1"/>
    <property type="molecule type" value="Genomic_DNA"/>
</dbReference>
<name>A0A2J7RCB2_9NEOP</name>
<dbReference type="AlphaFoldDB" id="A0A2J7RCB2"/>
<gene>
    <name evidence="4" type="ORF">B7P43_G03992</name>
</gene>
<dbReference type="FunFam" id="1.10.150.900:FF:000001">
    <property type="entry name" value="Aminoacylase-1, putative"/>
    <property type="match status" value="1"/>
</dbReference>
<dbReference type="OrthoDB" id="3064516at2759"/>
<feature type="active site" description="Proton acceptor" evidence="1">
    <location>
        <position position="4"/>
    </location>
</feature>
<dbReference type="Gene3D" id="1.10.150.900">
    <property type="match status" value="1"/>
</dbReference>
<evidence type="ECO:0000313" key="5">
    <source>
        <dbReference type="Proteomes" id="UP000235965"/>
    </source>
</evidence>
<keyword evidence="5" id="KW-1185">Reference proteome</keyword>
<dbReference type="InterPro" id="IPR002933">
    <property type="entry name" value="Peptidase_M20"/>
</dbReference>
<reference evidence="4 5" key="1">
    <citation type="submission" date="2017-12" db="EMBL/GenBank/DDBJ databases">
        <title>Hemimetabolous genomes reveal molecular basis of termite eusociality.</title>
        <authorList>
            <person name="Harrison M.C."/>
            <person name="Jongepier E."/>
            <person name="Robertson H.M."/>
            <person name="Arning N."/>
            <person name="Bitard-Feildel T."/>
            <person name="Chao H."/>
            <person name="Childers C.P."/>
            <person name="Dinh H."/>
            <person name="Doddapaneni H."/>
            <person name="Dugan S."/>
            <person name="Gowin J."/>
            <person name="Greiner C."/>
            <person name="Han Y."/>
            <person name="Hu H."/>
            <person name="Hughes D.S.T."/>
            <person name="Huylmans A.-K."/>
            <person name="Kemena C."/>
            <person name="Kremer L.P.M."/>
            <person name="Lee S.L."/>
            <person name="Lopez-Ezquerra A."/>
            <person name="Mallet L."/>
            <person name="Monroy-Kuhn J.M."/>
            <person name="Moser A."/>
            <person name="Murali S.C."/>
            <person name="Muzny D.M."/>
            <person name="Otani S."/>
            <person name="Piulachs M.-D."/>
            <person name="Poelchau M."/>
            <person name="Qu J."/>
            <person name="Schaub F."/>
            <person name="Wada-Katsumata A."/>
            <person name="Worley K.C."/>
            <person name="Xie Q."/>
            <person name="Ylla G."/>
            <person name="Poulsen M."/>
            <person name="Gibbs R.A."/>
            <person name="Schal C."/>
            <person name="Richards S."/>
            <person name="Belles X."/>
            <person name="Korb J."/>
            <person name="Bornberg-Bauer E."/>
        </authorList>
    </citation>
    <scope>NUCLEOTIDE SEQUENCE [LARGE SCALE GENOMIC DNA]</scope>
    <source>
        <tissue evidence="4">Whole body</tissue>
    </source>
</reference>
<feature type="binding site" evidence="2">
    <location>
        <position position="240"/>
    </location>
    <ligand>
        <name>Zn(2+)</name>
        <dbReference type="ChEBI" id="CHEBI:29105"/>
        <label>2</label>
    </ligand>
</feature>
<dbReference type="InterPro" id="IPR052083">
    <property type="entry name" value="Aminoacylase-1_M20A"/>
</dbReference>
<dbReference type="Pfam" id="PF01546">
    <property type="entry name" value="Peptidase_M20"/>
    <property type="match status" value="1"/>
</dbReference>
<dbReference type="PIRSF" id="PIRSF036696">
    <property type="entry name" value="ACY-1"/>
    <property type="match status" value="1"/>
</dbReference>